<feature type="domain" description="N-acetyltransferase" evidence="3">
    <location>
        <begin position="12"/>
        <end position="188"/>
    </location>
</feature>
<evidence type="ECO:0000259" key="3">
    <source>
        <dbReference type="PROSITE" id="PS51186"/>
    </source>
</evidence>
<name>A0A8H7EZ54_AGABI</name>
<dbReference type="GO" id="GO:0005737">
    <property type="term" value="C:cytoplasm"/>
    <property type="evidence" value="ECO:0007669"/>
    <property type="project" value="TreeGrafter"/>
</dbReference>
<dbReference type="OMA" id="PTLIGHV"/>
<dbReference type="InterPro" id="IPR000182">
    <property type="entry name" value="GNAT_dom"/>
</dbReference>
<dbReference type="PROSITE" id="PS51186">
    <property type="entry name" value="GNAT"/>
    <property type="match status" value="1"/>
</dbReference>
<proteinExistence type="predicted"/>
<dbReference type="InterPro" id="IPR051635">
    <property type="entry name" value="SNAT-like"/>
</dbReference>
<gene>
    <name evidence="4" type="ORF">Agabi119p4_7652</name>
</gene>
<keyword evidence="2" id="KW-0012">Acyltransferase</keyword>
<evidence type="ECO:0000313" key="5">
    <source>
        <dbReference type="Proteomes" id="UP000629468"/>
    </source>
</evidence>
<dbReference type="EMBL" id="JABXXO010000010">
    <property type="protein sequence ID" value="KAF7768409.1"/>
    <property type="molecule type" value="Genomic_DNA"/>
</dbReference>
<accession>A0A8H7EZ54</accession>
<dbReference type="Pfam" id="PF13508">
    <property type="entry name" value="Acetyltransf_7"/>
    <property type="match status" value="1"/>
</dbReference>
<dbReference type="PANTHER" id="PTHR10908">
    <property type="entry name" value="SEROTONIN N-ACETYLTRANSFERASE"/>
    <property type="match status" value="1"/>
</dbReference>
<organism evidence="4 5">
    <name type="scientific">Agaricus bisporus var. burnettii</name>
    <dbReference type="NCBI Taxonomy" id="192524"/>
    <lineage>
        <taxon>Eukaryota</taxon>
        <taxon>Fungi</taxon>
        <taxon>Dikarya</taxon>
        <taxon>Basidiomycota</taxon>
        <taxon>Agaricomycotina</taxon>
        <taxon>Agaricomycetes</taxon>
        <taxon>Agaricomycetidae</taxon>
        <taxon>Agaricales</taxon>
        <taxon>Agaricineae</taxon>
        <taxon>Agaricaceae</taxon>
        <taxon>Agaricus</taxon>
    </lineage>
</organism>
<dbReference type="AlphaFoldDB" id="A0A8H7EZ54"/>
<sequence>MTVEAMSNVDKVFFDYVTAEEVEDAAKHEQQVFPAGEADTPEQFRYRFAHARHLFLGAFVPIISRSGHPRGRKLIGHVCGTQSALDDYTKESMSIHTPYSPSICVHSVCLVESFRSKGIGSRMMREYFSRVQWYRFTQDMSRRKPKRILLLCHDEKKRFYEKLGFVCKGKSGVVYGAGVWYEMHFDLDQN</sequence>
<evidence type="ECO:0000256" key="2">
    <source>
        <dbReference type="ARBA" id="ARBA00023315"/>
    </source>
</evidence>
<reference evidence="4 5" key="1">
    <citation type="journal article" name="Sci. Rep.">
        <title>Telomere-to-telomere assembled and centromere annotated genomes of the two main subspecies of the button mushroom Agaricus bisporus reveal especially polymorphic chromosome ends.</title>
        <authorList>
            <person name="Sonnenberg A.S.M."/>
            <person name="Sedaghat-Telgerd N."/>
            <person name="Lavrijssen B."/>
            <person name="Ohm R.A."/>
            <person name="Hendrickx P.M."/>
            <person name="Scholtmeijer K."/>
            <person name="Baars J.J.P."/>
            <person name="van Peer A."/>
        </authorList>
    </citation>
    <scope>NUCLEOTIDE SEQUENCE [LARGE SCALE GENOMIC DNA]</scope>
    <source>
        <strain evidence="4 5">H119_p4</strain>
    </source>
</reference>
<dbReference type="PANTHER" id="PTHR10908:SF0">
    <property type="entry name" value="SEROTONIN N-ACETYLTRANSFERASE"/>
    <property type="match status" value="1"/>
</dbReference>
<dbReference type="SUPFAM" id="SSF55729">
    <property type="entry name" value="Acyl-CoA N-acyltransferases (Nat)"/>
    <property type="match status" value="1"/>
</dbReference>
<keyword evidence="1" id="KW-0808">Transferase</keyword>
<evidence type="ECO:0000256" key="1">
    <source>
        <dbReference type="ARBA" id="ARBA00022679"/>
    </source>
</evidence>
<evidence type="ECO:0000313" key="4">
    <source>
        <dbReference type="EMBL" id="KAF7768409.1"/>
    </source>
</evidence>
<dbReference type="GO" id="GO:0004059">
    <property type="term" value="F:aralkylamine N-acetyltransferase activity"/>
    <property type="evidence" value="ECO:0007669"/>
    <property type="project" value="TreeGrafter"/>
</dbReference>
<dbReference type="Proteomes" id="UP000629468">
    <property type="component" value="Unassembled WGS sequence"/>
</dbReference>
<comment type="caution">
    <text evidence="4">The sequence shown here is derived from an EMBL/GenBank/DDBJ whole genome shotgun (WGS) entry which is preliminary data.</text>
</comment>
<dbReference type="InterPro" id="IPR016181">
    <property type="entry name" value="Acyl_CoA_acyltransferase"/>
</dbReference>
<protein>
    <recommendedName>
        <fullName evidence="3">N-acetyltransferase domain-containing protein</fullName>
    </recommendedName>
</protein>
<dbReference type="Gene3D" id="3.40.630.30">
    <property type="match status" value="1"/>
</dbReference>